<dbReference type="EMBL" id="HE796882">
    <property type="protein sequence ID" value="CCL98420.1"/>
    <property type="molecule type" value="Genomic_DNA"/>
</dbReference>
<dbReference type="OrthoDB" id="2366471at2759"/>
<reference evidence="1 2" key="1">
    <citation type="journal article" date="2012" name="Appl. Environ. Microbiol.">
        <title>Short-read sequencing for genomic analysis of the brown rot fungus Fibroporia radiculosa.</title>
        <authorList>
            <person name="Tang J.D."/>
            <person name="Perkins A.D."/>
            <person name="Sonstegard T.S."/>
            <person name="Schroeder S.G."/>
            <person name="Burgess S.C."/>
            <person name="Diehl S.V."/>
        </authorList>
    </citation>
    <scope>NUCLEOTIDE SEQUENCE [LARGE SCALE GENOMIC DNA]</scope>
    <source>
        <strain evidence="1 2">TFFH 294</strain>
    </source>
</reference>
<name>J4GHQ6_9APHY</name>
<organism evidence="1 2">
    <name type="scientific">Fibroporia radiculosa</name>
    <dbReference type="NCBI Taxonomy" id="599839"/>
    <lineage>
        <taxon>Eukaryota</taxon>
        <taxon>Fungi</taxon>
        <taxon>Dikarya</taxon>
        <taxon>Basidiomycota</taxon>
        <taxon>Agaricomycotina</taxon>
        <taxon>Agaricomycetes</taxon>
        <taxon>Polyporales</taxon>
        <taxon>Fibroporiaceae</taxon>
        <taxon>Fibroporia</taxon>
    </lineage>
</organism>
<dbReference type="RefSeq" id="XP_012177703.1">
    <property type="nucleotide sequence ID" value="XM_012322313.1"/>
</dbReference>
<dbReference type="GeneID" id="24093331"/>
<dbReference type="STRING" id="599839.J4GHQ6"/>
<dbReference type="Proteomes" id="UP000006352">
    <property type="component" value="Unassembled WGS sequence"/>
</dbReference>
<protein>
    <submittedName>
        <fullName evidence="1">Uncharacterized protein</fullName>
    </submittedName>
</protein>
<dbReference type="InParanoid" id="J4GHQ6"/>
<evidence type="ECO:0000313" key="2">
    <source>
        <dbReference type="Proteomes" id="UP000006352"/>
    </source>
</evidence>
<proteinExistence type="predicted"/>
<sequence>MHILSLFLTSFNISPVSLKDSRLSLDAFSVAGLFGGAETVSAMATVHVYEGRKYLGWHNSPGAYGVSQRLSQLAASRFSNGLYPGPAADPTTLVGVEALKGPKFKSFTSGTVLPHSGHLGALVMNECKEMRGESVPGRERKGAELFVAVLDLARVPKYEMNPRLPKTCSSLLASIPIVTSIATCALSGLYGDWYSCGTIFLGMTTGGIAAWALGSGRLTFTHPEPAPSCPLGDGILEGDSGVAVLLGQEGAVNAITRGRFSLQFRNEREFKNIRIAAALLTLQFIAQLLLVPQGSLFGQLMFVTSLAVSWGYNSWLSSLDKEKIQREILIKHILDNPERRKFNVTTRTALAVLVCLILSPEDPERVLQDLVPNDTKVWHRFRRGIAERMTTGKSAFTLSKSDLDDLSDEDRRLLETLFQDAEGARKGYAEYFPKRG</sequence>
<accession>J4GHQ6</accession>
<gene>
    <name evidence="1" type="ORF">FIBRA_00417</name>
</gene>
<evidence type="ECO:0000313" key="1">
    <source>
        <dbReference type="EMBL" id="CCL98420.1"/>
    </source>
</evidence>
<keyword evidence="2" id="KW-1185">Reference proteome</keyword>
<dbReference type="AlphaFoldDB" id="J4GHQ6"/>
<dbReference type="HOGENOM" id="CLU_025274_1_1_1"/>